<dbReference type="AlphaFoldDB" id="A0AAD7D5H7"/>
<comment type="caution">
    <text evidence="1">The sequence shown here is derived from an EMBL/GenBank/DDBJ whole genome shotgun (WGS) entry which is preliminary data.</text>
</comment>
<sequence length="233" mass="25919">MWGSKYTYCAAVRIHVVRKLQGKMRAAQCYHLQWRTFCCPPQTRIGPSPPGLRHDNGELSRATGESHVWFSLHEVEGQLARELIFKRASRQQRTKGTNGEEHLVIYQVGPQRGLTHVRGAHEILVLLAGGNLCEGGREVPGDVAHHRDGRDGELFLGRGNQDQMANSIGIATGADRGRASSMDSHIRAVQSKIRFNAPRDFIWKACAGTGQDRGGEERAVNIRVPLHRNFDKG</sequence>
<accession>A0AAD7D5H7</accession>
<evidence type="ECO:0000313" key="1">
    <source>
        <dbReference type="EMBL" id="KAJ7679688.1"/>
    </source>
</evidence>
<keyword evidence="2" id="KW-1185">Reference proteome</keyword>
<gene>
    <name evidence="1" type="ORF">B0H17DRAFT_1139104</name>
</gene>
<organism evidence="1 2">
    <name type="scientific">Mycena rosella</name>
    <name type="common">Pink bonnet</name>
    <name type="synonym">Agaricus rosellus</name>
    <dbReference type="NCBI Taxonomy" id="1033263"/>
    <lineage>
        <taxon>Eukaryota</taxon>
        <taxon>Fungi</taxon>
        <taxon>Dikarya</taxon>
        <taxon>Basidiomycota</taxon>
        <taxon>Agaricomycotina</taxon>
        <taxon>Agaricomycetes</taxon>
        <taxon>Agaricomycetidae</taxon>
        <taxon>Agaricales</taxon>
        <taxon>Marasmiineae</taxon>
        <taxon>Mycenaceae</taxon>
        <taxon>Mycena</taxon>
    </lineage>
</organism>
<protein>
    <submittedName>
        <fullName evidence="1">Uncharacterized protein</fullName>
    </submittedName>
</protein>
<evidence type="ECO:0000313" key="2">
    <source>
        <dbReference type="Proteomes" id="UP001221757"/>
    </source>
</evidence>
<dbReference type="EMBL" id="JARKIE010000129">
    <property type="protein sequence ID" value="KAJ7679688.1"/>
    <property type="molecule type" value="Genomic_DNA"/>
</dbReference>
<dbReference type="Proteomes" id="UP001221757">
    <property type="component" value="Unassembled WGS sequence"/>
</dbReference>
<name>A0AAD7D5H7_MYCRO</name>
<proteinExistence type="predicted"/>
<reference evidence="1" key="1">
    <citation type="submission" date="2023-03" db="EMBL/GenBank/DDBJ databases">
        <title>Massive genome expansion in bonnet fungi (Mycena s.s.) driven by repeated elements and novel gene families across ecological guilds.</title>
        <authorList>
            <consortium name="Lawrence Berkeley National Laboratory"/>
            <person name="Harder C.B."/>
            <person name="Miyauchi S."/>
            <person name="Viragh M."/>
            <person name="Kuo A."/>
            <person name="Thoen E."/>
            <person name="Andreopoulos B."/>
            <person name="Lu D."/>
            <person name="Skrede I."/>
            <person name="Drula E."/>
            <person name="Henrissat B."/>
            <person name="Morin E."/>
            <person name="Kohler A."/>
            <person name="Barry K."/>
            <person name="LaButti K."/>
            <person name="Morin E."/>
            <person name="Salamov A."/>
            <person name="Lipzen A."/>
            <person name="Mereny Z."/>
            <person name="Hegedus B."/>
            <person name="Baldrian P."/>
            <person name="Stursova M."/>
            <person name="Weitz H."/>
            <person name="Taylor A."/>
            <person name="Grigoriev I.V."/>
            <person name="Nagy L.G."/>
            <person name="Martin F."/>
            <person name="Kauserud H."/>
        </authorList>
    </citation>
    <scope>NUCLEOTIDE SEQUENCE</scope>
    <source>
        <strain evidence="1">CBHHK067</strain>
    </source>
</reference>